<evidence type="ECO:0000313" key="1">
    <source>
        <dbReference type="EMBL" id="KAA0052062.1"/>
    </source>
</evidence>
<evidence type="ECO:0000313" key="3">
    <source>
        <dbReference type="Proteomes" id="UP000321393"/>
    </source>
</evidence>
<gene>
    <name evidence="2" type="ORF">E5676_scaffold1371G00150</name>
    <name evidence="1" type="ORF">E6C27_scaffold578G00290</name>
</gene>
<dbReference type="PANTHER" id="PTHR11439">
    <property type="entry name" value="GAG-POL-RELATED RETROTRANSPOSON"/>
    <property type="match status" value="1"/>
</dbReference>
<dbReference type="CDD" id="cd09272">
    <property type="entry name" value="RNase_HI_RT_Ty1"/>
    <property type="match status" value="1"/>
</dbReference>
<comment type="caution">
    <text evidence="2">The sequence shown here is derived from an EMBL/GenBank/DDBJ whole genome shotgun (WGS) entry which is preliminary data.</text>
</comment>
<name>A0A5D3BN74_CUCMM</name>
<dbReference type="AlphaFoldDB" id="A0A5D3BN74"/>
<dbReference type="OrthoDB" id="418757at2759"/>
<accession>A0A5D3BN74</accession>
<organism evidence="2 4">
    <name type="scientific">Cucumis melo var. makuwa</name>
    <name type="common">Oriental melon</name>
    <dbReference type="NCBI Taxonomy" id="1194695"/>
    <lineage>
        <taxon>Eukaryota</taxon>
        <taxon>Viridiplantae</taxon>
        <taxon>Streptophyta</taxon>
        <taxon>Embryophyta</taxon>
        <taxon>Tracheophyta</taxon>
        <taxon>Spermatophyta</taxon>
        <taxon>Magnoliopsida</taxon>
        <taxon>eudicotyledons</taxon>
        <taxon>Gunneridae</taxon>
        <taxon>Pentapetalae</taxon>
        <taxon>rosids</taxon>
        <taxon>fabids</taxon>
        <taxon>Cucurbitales</taxon>
        <taxon>Cucurbitaceae</taxon>
        <taxon>Benincaseae</taxon>
        <taxon>Cucumis</taxon>
    </lineage>
</organism>
<evidence type="ECO:0000313" key="4">
    <source>
        <dbReference type="Proteomes" id="UP000321947"/>
    </source>
</evidence>
<dbReference type="Proteomes" id="UP000321393">
    <property type="component" value="Unassembled WGS sequence"/>
</dbReference>
<dbReference type="Proteomes" id="UP000321947">
    <property type="component" value="Unassembled WGS sequence"/>
</dbReference>
<reference evidence="3 4" key="1">
    <citation type="submission" date="2019-08" db="EMBL/GenBank/DDBJ databases">
        <title>Draft genome sequences of two oriental melons (Cucumis melo L. var makuwa).</title>
        <authorList>
            <person name="Kwon S.-Y."/>
        </authorList>
    </citation>
    <scope>NUCLEOTIDE SEQUENCE [LARGE SCALE GENOMIC DNA]</scope>
    <source>
        <strain evidence="4">cv. Chang Bougi</strain>
        <strain evidence="3">cv. SW 3</strain>
        <tissue evidence="2">Leaf</tissue>
    </source>
</reference>
<evidence type="ECO:0000313" key="2">
    <source>
        <dbReference type="EMBL" id="TYK00677.1"/>
    </source>
</evidence>
<dbReference type="EMBL" id="SSTE01011117">
    <property type="protein sequence ID" value="KAA0052062.1"/>
    <property type="molecule type" value="Genomic_DNA"/>
</dbReference>
<proteinExistence type="predicted"/>
<dbReference type="EMBL" id="SSTD01016690">
    <property type="protein sequence ID" value="TYK00677.1"/>
    <property type="molecule type" value="Genomic_DNA"/>
</dbReference>
<dbReference type="STRING" id="1194695.A0A5D3BN74"/>
<sequence length="127" mass="14411">MIGYVFTLDGSVVSWKTTLHPTVTLSTSEVEYMALTEATKDEIWPRDLVGDVGLCHDQAIVYCDSLSAICLTKDQVYHERTMNIDMRYHSLRSEHRVKVIKIGTIDNLANMFTKPIPQGTREKSAYV</sequence>
<protein>
    <submittedName>
        <fullName evidence="2">Copia LTR rider</fullName>
    </submittedName>
</protein>
<dbReference type="PANTHER" id="PTHR11439:SF483">
    <property type="entry name" value="PEPTIDE SYNTHASE GLIP-LIKE, PUTATIVE (AFU_ORTHOLOGUE AFUA_3G12920)-RELATED"/>
    <property type="match status" value="1"/>
</dbReference>